<name>A0A6J5Q939_9CAUD</name>
<organism evidence="1">
    <name type="scientific">uncultured Caudovirales phage</name>
    <dbReference type="NCBI Taxonomy" id="2100421"/>
    <lineage>
        <taxon>Viruses</taxon>
        <taxon>Duplodnaviria</taxon>
        <taxon>Heunggongvirae</taxon>
        <taxon>Uroviricota</taxon>
        <taxon>Caudoviricetes</taxon>
        <taxon>Peduoviridae</taxon>
        <taxon>Maltschvirus</taxon>
        <taxon>Maltschvirus maltsch</taxon>
    </lineage>
</organism>
<reference evidence="1" key="1">
    <citation type="submission" date="2020-05" db="EMBL/GenBank/DDBJ databases">
        <authorList>
            <person name="Chiriac C."/>
            <person name="Salcher M."/>
            <person name="Ghai R."/>
            <person name="Kavagutti S V."/>
        </authorList>
    </citation>
    <scope>NUCLEOTIDE SEQUENCE</scope>
</reference>
<dbReference type="EMBL" id="LR796957">
    <property type="protein sequence ID" value="CAB4177865.1"/>
    <property type="molecule type" value="Genomic_DNA"/>
</dbReference>
<gene>
    <name evidence="1" type="ORF">UFOVP1009_7</name>
</gene>
<protein>
    <submittedName>
        <fullName evidence="1">Uncharacterized protein</fullName>
    </submittedName>
</protein>
<sequence>MQHADDFIANVLPKILKAGGVWDHKTMMQYSGKVRIKEVNYRIKHALGQKAVPQDIAFILAHFGHRVDGGIGHLFKTQRGLNILKSLGVLS</sequence>
<accession>A0A6J5Q939</accession>
<evidence type="ECO:0000313" key="1">
    <source>
        <dbReference type="EMBL" id="CAB4177865.1"/>
    </source>
</evidence>
<proteinExistence type="predicted"/>